<keyword evidence="3" id="KW-1185">Reference proteome</keyword>
<name>A0ABT6DHX7_9BACT</name>
<evidence type="ECO:0000313" key="3">
    <source>
        <dbReference type="Proteomes" id="UP001152321"/>
    </source>
</evidence>
<dbReference type="RefSeq" id="WP_277577911.1">
    <property type="nucleotide sequence ID" value="NZ_JANRMI010000002.1"/>
</dbReference>
<keyword evidence="1" id="KW-0812">Transmembrane</keyword>
<keyword evidence="1" id="KW-1133">Transmembrane helix</keyword>
<organism evidence="2 3">
    <name type="scientific">Bdellovibrio svalbardensis</name>
    <dbReference type="NCBI Taxonomy" id="2972972"/>
    <lineage>
        <taxon>Bacteria</taxon>
        <taxon>Pseudomonadati</taxon>
        <taxon>Bdellovibrionota</taxon>
        <taxon>Bdellovibrionia</taxon>
        <taxon>Bdellovibrionales</taxon>
        <taxon>Pseudobdellovibrionaceae</taxon>
        <taxon>Bdellovibrio</taxon>
    </lineage>
</organism>
<dbReference type="EMBL" id="JANRMI010000002">
    <property type="protein sequence ID" value="MDG0816432.1"/>
    <property type="molecule type" value="Genomic_DNA"/>
</dbReference>
<protein>
    <submittedName>
        <fullName evidence="2">Uncharacterized protein</fullName>
    </submittedName>
</protein>
<reference evidence="2" key="1">
    <citation type="submission" date="2022-08" db="EMBL/GenBank/DDBJ databases">
        <title>Novel Bdellovibrio Species Isolated from Svalbard: Designation Bdellovibrio svalbardensis.</title>
        <authorList>
            <person name="Mitchell R.J."/>
            <person name="Choi S.Y."/>
        </authorList>
    </citation>
    <scope>NUCLEOTIDE SEQUENCE</scope>
    <source>
        <strain evidence="2">PAP01</strain>
    </source>
</reference>
<accession>A0ABT6DHX7</accession>
<proteinExistence type="predicted"/>
<evidence type="ECO:0000256" key="1">
    <source>
        <dbReference type="SAM" id="Phobius"/>
    </source>
</evidence>
<keyword evidence="1" id="KW-0472">Membrane</keyword>
<evidence type="ECO:0000313" key="2">
    <source>
        <dbReference type="EMBL" id="MDG0816432.1"/>
    </source>
</evidence>
<gene>
    <name evidence="2" type="ORF">NWE73_08665</name>
</gene>
<feature type="transmembrane region" description="Helical" evidence="1">
    <location>
        <begin position="9"/>
        <end position="29"/>
    </location>
</feature>
<sequence length="143" mass="16408">MTSKTNKQIATTIGVFGLAIFIAILWWNLYGVKYVEKAKESELRTIMASVVTAERAYFEEYKKFSSDLKAIGYSAEGNLRSTIYLKPEDIPVGLREELSESDIPFVRDDDYQILGVLKDNHRISFWTQRKGDEPKKVKSVQPH</sequence>
<comment type="caution">
    <text evidence="2">The sequence shown here is derived from an EMBL/GenBank/DDBJ whole genome shotgun (WGS) entry which is preliminary data.</text>
</comment>
<dbReference type="Proteomes" id="UP001152321">
    <property type="component" value="Unassembled WGS sequence"/>
</dbReference>